<dbReference type="Proteomes" id="UP001056455">
    <property type="component" value="Chromosome"/>
</dbReference>
<dbReference type="EMBL" id="CP099489">
    <property type="protein sequence ID" value="USQ80479.1"/>
    <property type="molecule type" value="Genomic_DNA"/>
</dbReference>
<comment type="similarity">
    <text evidence="1">Belongs to the short-chain fatty acyl-CoA assimilation regulator (ScfR) family.</text>
</comment>
<dbReference type="RefSeq" id="WP_252593855.1">
    <property type="nucleotide sequence ID" value="NZ_CP099489.1"/>
</dbReference>
<dbReference type="InterPro" id="IPR001387">
    <property type="entry name" value="Cro/C1-type_HTH"/>
</dbReference>
<accession>A0ABY4YV96</accession>
<evidence type="ECO:0000259" key="2">
    <source>
        <dbReference type="PROSITE" id="PS50943"/>
    </source>
</evidence>
<evidence type="ECO:0000313" key="4">
    <source>
        <dbReference type="Proteomes" id="UP001056455"/>
    </source>
</evidence>
<feature type="domain" description="HTH cro/C1-type" evidence="2">
    <location>
        <begin position="8"/>
        <end position="62"/>
    </location>
</feature>
<evidence type="ECO:0000313" key="3">
    <source>
        <dbReference type="EMBL" id="USQ80479.1"/>
    </source>
</evidence>
<gene>
    <name evidence="3" type="ORF">NF556_02095</name>
</gene>
<dbReference type="PROSITE" id="PS50943">
    <property type="entry name" value="HTH_CROC1"/>
    <property type="match status" value="1"/>
</dbReference>
<organism evidence="3 4">
    <name type="scientific">Ornithinimicrobium faecis</name>
    <dbReference type="NCBI Taxonomy" id="2934158"/>
    <lineage>
        <taxon>Bacteria</taxon>
        <taxon>Bacillati</taxon>
        <taxon>Actinomycetota</taxon>
        <taxon>Actinomycetes</taxon>
        <taxon>Micrococcales</taxon>
        <taxon>Ornithinimicrobiaceae</taxon>
        <taxon>Ornithinimicrobium</taxon>
    </lineage>
</organism>
<dbReference type="SMART" id="SM00530">
    <property type="entry name" value="HTH_XRE"/>
    <property type="match status" value="1"/>
</dbReference>
<dbReference type="CDD" id="cd00093">
    <property type="entry name" value="HTH_XRE"/>
    <property type="match status" value="1"/>
</dbReference>
<dbReference type="SUPFAM" id="SSF47413">
    <property type="entry name" value="lambda repressor-like DNA-binding domains"/>
    <property type="match status" value="1"/>
</dbReference>
<dbReference type="InterPro" id="IPR010982">
    <property type="entry name" value="Lambda_DNA-bd_dom_sf"/>
</dbReference>
<dbReference type="InterPro" id="IPR052345">
    <property type="entry name" value="Rad_response_metalloprotease"/>
</dbReference>
<protein>
    <submittedName>
        <fullName evidence="3">XRE family transcriptional regulator</fullName>
    </submittedName>
</protein>
<proteinExistence type="inferred from homology"/>
<dbReference type="Pfam" id="PF06114">
    <property type="entry name" value="Peptidase_M78"/>
    <property type="match status" value="1"/>
</dbReference>
<dbReference type="Gene3D" id="1.10.10.2910">
    <property type="match status" value="1"/>
</dbReference>
<dbReference type="InterPro" id="IPR010359">
    <property type="entry name" value="IrrE_HExxH"/>
</dbReference>
<name>A0ABY4YV96_9MICO</name>
<dbReference type="PANTHER" id="PTHR43236:SF1">
    <property type="entry name" value="BLL7220 PROTEIN"/>
    <property type="match status" value="1"/>
</dbReference>
<dbReference type="Pfam" id="PF01381">
    <property type="entry name" value="HTH_3"/>
    <property type="match status" value="1"/>
</dbReference>
<dbReference type="Gene3D" id="1.10.260.40">
    <property type="entry name" value="lambda repressor-like DNA-binding domains"/>
    <property type="match status" value="1"/>
</dbReference>
<sequence length="347" mass="38558">MSSIGELIITGRIAAGMTQEDLANAIGVTQAALSRYENDLREPDEETVDRIAGVFDVTVRFMRRASRPSAALAVDAHMRRRATAKPTVWRQMEARLNMLRMHSDFLREEVALAATLVMPGFDPFTVDPADAARLTRTQWQMPSGPARSIVRWAEAAGSVVLMTDLGNIRVDGLSQWTADHPVIVANSAHPTDRIRWTLAHEIGHLVLHREDATDDMERQADAFAAEFLMPAILIRPELANLTLGKAVDLKREWGVSIASLVQRAHQLGTLSDARRTSLFKQLSARGWRVREPASDEIAPEKAELLDHINDHLRKTGLNETEVAQLAGYRSLNNNRPLPQGRSLHAVN</sequence>
<reference evidence="3" key="1">
    <citation type="submission" date="2022-06" db="EMBL/GenBank/DDBJ databases">
        <title>Ornithinimicrobium HY1793.</title>
        <authorList>
            <person name="Huang Y."/>
        </authorList>
    </citation>
    <scope>NUCLEOTIDE SEQUENCE</scope>
    <source>
        <strain evidence="3">HY1793</strain>
    </source>
</reference>
<evidence type="ECO:0000256" key="1">
    <source>
        <dbReference type="ARBA" id="ARBA00007227"/>
    </source>
</evidence>
<keyword evidence="4" id="KW-1185">Reference proteome</keyword>
<dbReference type="PANTHER" id="PTHR43236">
    <property type="entry name" value="ANTITOXIN HIGA1"/>
    <property type="match status" value="1"/>
</dbReference>